<evidence type="ECO:0000256" key="1">
    <source>
        <dbReference type="SAM" id="MobiDB-lite"/>
    </source>
</evidence>
<dbReference type="EMBL" id="AFQD01000202">
    <property type="protein sequence ID" value="EGQ79728.1"/>
    <property type="molecule type" value="Genomic_DNA"/>
</dbReference>
<dbReference type="PATRIC" id="fig|997347.4.peg.1164"/>
<name>F9EMU5_9FUSO</name>
<evidence type="ECO:0000313" key="3">
    <source>
        <dbReference type="Proteomes" id="UP000005392"/>
    </source>
</evidence>
<keyword evidence="2" id="KW-0966">Cell projection</keyword>
<gene>
    <name evidence="2" type="primary">flgL</name>
    <name evidence="2" type="ORF">HMPREF9094_1250</name>
</gene>
<keyword evidence="2" id="KW-0969">Cilium</keyword>
<evidence type="ECO:0000313" key="2">
    <source>
        <dbReference type="EMBL" id="EGQ79728.1"/>
    </source>
</evidence>
<feature type="region of interest" description="Disordered" evidence="1">
    <location>
        <begin position="53"/>
        <end position="72"/>
    </location>
</feature>
<reference evidence="2 3" key="1">
    <citation type="submission" date="2011-05" db="EMBL/GenBank/DDBJ databases">
        <authorList>
            <person name="Muzny D."/>
            <person name="Qin X."/>
            <person name="Deng J."/>
            <person name="Jiang H."/>
            <person name="Liu Y."/>
            <person name="Qu J."/>
            <person name="Song X.-Z."/>
            <person name="Zhang L."/>
            <person name="Thornton R."/>
            <person name="Coyle M."/>
            <person name="Francisco L."/>
            <person name="Jackson L."/>
            <person name="Javaid M."/>
            <person name="Korchina V."/>
            <person name="Kovar C."/>
            <person name="Mata R."/>
            <person name="Mathew T."/>
            <person name="Ngo R."/>
            <person name="Nguyen L."/>
            <person name="Nguyen N."/>
            <person name="Okwuonu G."/>
            <person name="Ongeri F."/>
            <person name="Pham C."/>
            <person name="Simmons D."/>
            <person name="Wilczek-Boney K."/>
            <person name="Hale W."/>
            <person name="Jakkamsetti A."/>
            <person name="Pham P."/>
            <person name="Ruth R."/>
            <person name="San Lucas F."/>
            <person name="Warren J."/>
            <person name="Zhang J."/>
            <person name="Zhao Z."/>
            <person name="Zhou C."/>
            <person name="Zhu D."/>
            <person name="Lee S."/>
            <person name="Bess C."/>
            <person name="Blankenburg K."/>
            <person name="Forbes L."/>
            <person name="Fu Q."/>
            <person name="Gubbala S."/>
            <person name="Hirani K."/>
            <person name="Jayaseelan J.C."/>
            <person name="Lara F."/>
            <person name="Munidasa M."/>
            <person name="Palculict T."/>
            <person name="Patil S."/>
            <person name="Pu L.-L."/>
            <person name="Saada N."/>
            <person name="Tang L."/>
            <person name="Weissenberger G."/>
            <person name="Zhu Y."/>
            <person name="Hemphill L."/>
            <person name="Shang Y."/>
            <person name="Youmans B."/>
            <person name="Ayvaz T."/>
            <person name="Ross M."/>
            <person name="Santibanez J."/>
            <person name="Aqrawi P."/>
            <person name="Gross S."/>
            <person name="Joshi V."/>
            <person name="Fowler G."/>
            <person name="Nazareth L."/>
            <person name="Reid J."/>
            <person name="Worley K."/>
            <person name="Petrosino J."/>
            <person name="Highlander S."/>
            <person name="Gibbs R."/>
        </authorList>
    </citation>
    <scope>NUCLEOTIDE SEQUENCE [LARGE SCALE GENOMIC DNA]</scope>
    <source>
        <strain evidence="2 3">ATCC 51191</strain>
    </source>
</reference>
<keyword evidence="3" id="KW-1185">Reference proteome</keyword>
<dbReference type="Proteomes" id="UP000005392">
    <property type="component" value="Unassembled WGS sequence"/>
</dbReference>
<comment type="caution">
    <text evidence="2">The sequence shown here is derived from an EMBL/GenBank/DDBJ whole genome shotgun (WGS) entry which is preliminary data.</text>
</comment>
<sequence>MEKYGIEKLDVAKEVIGHITYIENNKLHQKPVIYYNISDLKITKEMEQKFVPMKKREKTQEIEKSRGQGIGD</sequence>
<dbReference type="AlphaFoldDB" id="F9EMU5"/>
<organism evidence="2 3">
    <name type="scientific">Fusobacterium animalis ATCC 51191</name>
    <dbReference type="NCBI Taxonomy" id="997347"/>
    <lineage>
        <taxon>Bacteria</taxon>
        <taxon>Fusobacteriati</taxon>
        <taxon>Fusobacteriota</taxon>
        <taxon>Fusobacteriia</taxon>
        <taxon>Fusobacteriales</taxon>
        <taxon>Fusobacteriaceae</taxon>
        <taxon>Fusobacterium</taxon>
    </lineage>
</organism>
<protein>
    <submittedName>
        <fullName evidence="2">Flagellar hook-associated protein FlgL</fullName>
    </submittedName>
</protein>
<keyword evidence="2" id="KW-0282">Flagellum</keyword>
<dbReference type="HOGENOM" id="CLU_200395_0_0_0"/>
<proteinExistence type="predicted"/>
<accession>F9EMU5</accession>